<protein>
    <submittedName>
        <fullName evidence="3">Unannotated protein</fullName>
    </submittedName>
</protein>
<dbReference type="EMBL" id="CAFBMH010000014">
    <property type="protein sequence ID" value="CAB4896663.1"/>
    <property type="molecule type" value="Genomic_DNA"/>
</dbReference>
<dbReference type="EMBL" id="CAFABA010000015">
    <property type="protein sequence ID" value="CAB4819144.1"/>
    <property type="molecule type" value="Genomic_DNA"/>
</dbReference>
<gene>
    <name evidence="1" type="ORF">UFOPK2754_01724</name>
    <name evidence="2" type="ORF">UFOPK3139_00588</name>
    <name evidence="3" type="ORF">UFOPK3543_00620</name>
    <name evidence="4" type="ORF">UFOPK3967_00768</name>
</gene>
<evidence type="ECO:0000313" key="3">
    <source>
        <dbReference type="EMBL" id="CAB4896663.1"/>
    </source>
</evidence>
<dbReference type="SUPFAM" id="SSF55961">
    <property type="entry name" value="Bet v1-like"/>
    <property type="match status" value="1"/>
</dbReference>
<proteinExistence type="predicted"/>
<dbReference type="EMBL" id="CAEZYR010000061">
    <property type="protein sequence ID" value="CAB4749555.1"/>
    <property type="molecule type" value="Genomic_DNA"/>
</dbReference>
<evidence type="ECO:0000313" key="2">
    <source>
        <dbReference type="EMBL" id="CAB4819144.1"/>
    </source>
</evidence>
<dbReference type="InterPro" id="IPR023393">
    <property type="entry name" value="START-like_dom_sf"/>
</dbReference>
<name>A0A6J7FYA3_9ZZZZ</name>
<dbReference type="EMBL" id="CAFBOS010000034">
    <property type="protein sequence ID" value="CAB4987308.1"/>
    <property type="molecule type" value="Genomic_DNA"/>
</dbReference>
<evidence type="ECO:0000313" key="1">
    <source>
        <dbReference type="EMBL" id="CAB4749555.1"/>
    </source>
</evidence>
<dbReference type="AlphaFoldDB" id="A0A6J7FYA3"/>
<dbReference type="CDD" id="cd07812">
    <property type="entry name" value="SRPBCC"/>
    <property type="match status" value="1"/>
</dbReference>
<dbReference type="Gene3D" id="3.30.530.20">
    <property type="match status" value="1"/>
</dbReference>
<accession>A0A6J7FYA3</accession>
<dbReference type="InterPro" id="IPR019587">
    <property type="entry name" value="Polyketide_cyclase/dehydratase"/>
</dbReference>
<evidence type="ECO:0000313" key="4">
    <source>
        <dbReference type="EMBL" id="CAB4987308.1"/>
    </source>
</evidence>
<dbReference type="Pfam" id="PF10604">
    <property type="entry name" value="Polyketide_cyc2"/>
    <property type="match status" value="1"/>
</dbReference>
<reference evidence="3" key="1">
    <citation type="submission" date="2020-05" db="EMBL/GenBank/DDBJ databases">
        <authorList>
            <person name="Chiriac C."/>
            <person name="Salcher M."/>
            <person name="Ghai R."/>
            <person name="Kavagutti S V."/>
        </authorList>
    </citation>
    <scope>NUCLEOTIDE SEQUENCE</scope>
</reference>
<sequence>MARVQASVIIEATPSEVWASVEHVDSHVDWMHDAIAIRFTSAQHSGVGTTFDCDTKIGPIKLVDRMEITAWEPEHTMGVRHVGIVTGTGAFTLRDLGRDRTEFLWDETLSFPWWMGGPLGGRVGAVVLAQIWKRNLRALKKQIETR</sequence>
<organism evidence="3">
    <name type="scientific">freshwater metagenome</name>
    <dbReference type="NCBI Taxonomy" id="449393"/>
    <lineage>
        <taxon>unclassified sequences</taxon>
        <taxon>metagenomes</taxon>
        <taxon>ecological metagenomes</taxon>
    </lineage>
</organism>